<name>A0ABT6NCA9_9FIRM</name>
<evidence type="ECO:0000313" key="2">
    <source>
        <dbReference type="Proteomes" id="UP001158045"/>
    </source>
</evidence>
<dbReference type="PROSITE" id="PS51257">
    <property type="entry name" value="PROKAR_LIPOPROTEIN"/>
    <property type="match status" value="1"/>
</dbReference>
<dbReference type="SUPFAM" id="SSF53850">
    <property type="entry name" value="Periplasmic binding protein-like II"/>
    <property type="match status" value="1"/>
</dbReference>
<dbReference type="PANTHER" id="PTHR43649">
    <property type="entry name" value="ARABINOSE-BINDING PROTEIN-RELATED"/>
    <property type="match status" value="1"/>
</dbReference>
<protein>
    <submittedName>
        <fullName evidence="1">Sugar ABC transporter substrate-binding protein</fullName>
    </submittedName>
</protein>
<sequence length="411" mass="45883">MKKLGLLLVFILIFGLMGCAKEDTKTLRFATWDSEDTLEVQKQIAKRFEELNPGVKVQVEGYGDGYDQKIAAGFGAKNAPDVMYMWDFPTYQASLETLNSYMDSDESFKTLMNDLYPGILNYSTMDDKVLGMPVGYTSHVVYYNKSLFDKAGVAYPEEGWTWDDLREKAIALSALGDDVYGFAFSTSPDPYDFEQYYWSFGTSYLSNDGKMMDGYFNSPEAVAMMQMFSDMVKEGSALGAQDSVSNAFRGGNVAMQESGIWPLERHIESIGAENLGIIALPKAKEASSVINSSALCMAKDSKNKDLAWEFIKFYTSPEAVKMRAKIDLPVLKSVSEELNYTSDPLYKPFYDMLETAAAHTPAFLLNSQYSKISEKMLYAIEKVFVDSVNGEPVDVKAILDEAVSESAQFLE</sequence>
<dbReference type="Pfam" id="PF13416">
    <property type="entry name" value="SBP_bac_8"/>
    <property type="match status" value="1"/>
</dbReference>
<dbReference type="EMBL" id="JARYZI010000004">
    <property type="protein sequence ID" value="MDH8678050.1"/>
    <property type="molecule type" value="Genomic_DNA"/>
</dbReference>
<comment type="caution">
    <text evidence="1">The sequence shown here is derived from an EMBL/GenBank/DDBJ whole genome shotgun (WGS) entry which is preliminary data.</text>
</comment>
<dbReference type="InterPro" id="IPR006059">
    <property type="entry name" value="SBP"/>
</dbReference>
<accession>A0ABT6NCA9</accession>
<reference evidence="1 2" key="1">
    <citation type="submission" date="2023-04" db="EMBL/GenBank/DDBJ databases">
        <title>Fusibacter bizertensis strain WBS, isolated from littoral bottom sediments of the Arctic seas - biochemical and genomic analysis.</title>
        <authorList>
            <person name="Brioukhanov A.L."/>
        </authorList>
    </citation>
    <scope>NUCLEOTIDE SEQUENCE [LARGE SCALE GENOMIC DNA]</scope>
    <source>
        <strain evidence="1 2">WBS</strain>
    </source>
</reference>
<evidence type="ECO:0000313" key="1">
    <source>
        <dbReference type="EMBL" id="MDH8678050.1"/>
    </source>
</evidence>
<keyword evidence="2" id="KW-1185">Reference proteome</keyword>
<dbReference type="Gene3D" id="3.40.190.10">
    <property type="entry name" value="Periplasmic binding protein-like II"/>
    <property type="match status" value="1"/>
</dbReference>
<dbReference type="CDD" id="cd13585">
    <property type="entry name" value="PBP2_TMBP_like"/>
    <property type="match status" value="1"/>
</dbReference>
<proteinExistence type="predicted"/>
<dbReference type="PANTHER" id="PTHR43649:SF12">
    <property type="entry name" value="DIACETYLCHITOBIOSE BINDING PROTEIN DASA"/>
    <property type="match status" value="1"/>
</dbReference>
<dbReference type="Proteomes" id="UP001158045">
    <property type="component" value="Unassembled WGS sequence"/>
</dbReference>
<dbReference type="RefSeq" id="WP_281093878.1">
    <property type="nucleotide sequence ID" value="NZ_JARYZI010000004.1"/>
</dbReference>
<organism evidence="1 2">
    <name type="scientific">Fusibacter bizertensis</name>
    <dbReference type="NCBI Taxonomy" id="1488331"/>
    <lineage>
        <taxon>Bacteria</taxon>
        <taxon>Bacillati</taxon>
        <taxon>Bacillota</taxon>
        <taxon>Clostridia</taxon>
        <taxon>Eubacteriales</taxon>
        <taxon>Eubacteriales Family XII. Incertae Sedis</taxon>
        <taxon>Fusibacter</taxon>
    </lineage>
</organism>
<gene>
    <name evidence="1" type="ORF">QE109_07820</name>
</gene>
<dbReference type="InterPro" id="IPR050490">
    <property type="entry name" value="Bact_solute-bd_prot1"/>
</dbReference>